<comment type="caution">
    <text evidence="1">The sequence shown here is derived from an EMBL/GenBank/DDBJ whole genome shotgun (WGS) entry which is preliminary data.</text>
</comment>
<protein>
    <submittedName>
        <fullName evidence="1">Uncharacterized protein</fullName>
    </submittedName>
</protein>
<dbReference type="EMBL" id="VSSQ01026579">
    <property type="protein sequence ID" value="MPM75367.1"/>
    <property type="molecule type" value="Genomic_DNA"/>
</dbReference>
<accession>A0A645CEI3</accession>
<evidence type="ECO:0000313" key="1">
    <source>
        <dbReference type="EMBL" id="MPM75367.1"/>
    </source>
</evidence>
<organism evidence="1">
    <name type="scientific">bioreactor metagenome</name>
    <dbReference type="NCBI Taxonomy" id="1076179"/>
    <lineage>
        <taxon>unclassified sequences</taxon>
        <taxon>metagenomes</taxon>
        <taxon>ecological metagenomes</taxon>
    </lineage>
</organism>
<proteinExistence type="predicted"/>
<name>A0A645CEI3_9ZZZZ</name>
<sequence>MGRHRFVDDVAGDADHTDRKFTNGEDFVRIKRQIAACFFVGIDCQNRVIQLLADLFQIFRTKTGVPVERHGIEADFVQHRQHMPTFRSDRFISTVDRVAVIENECRIFAAEIFDQALDAGIAACFAERQSFLFVEQFVVQLQVAVGVVDLKDRQFFLHRDPPFRMKCDSRVHYIAASILAFCPPNPDRYALLPGL</sequence>
<dbReference type="AlphaFoldDB" id="A0A645CEI3"/>
<reference evidence="1" key="1">
    <citation type="submission" date="2019-08" db="EMBL/GenBank/DDBJ databases">
        <authorList>
            <person name="Kucharzyk K."/>
            <person name="Murdoch R.W."/>
            <person name="Higgins S."/>
            <person name="Loffler F."/>
        </authorList>
    </citation>
    <scope>NUCLEOTIDE SEQUENCE</scope>
</reference>
<gene>
    <name evidence="1" type="ORF">SDC9_122359</name>
</gene>